<sequence length="344" mass="39406">MKKHNNELRLDLNEGQKPLITKSLGANLLTSNDVFQYAREQDLADLKKTTAKRLGVSPANLVFTNGTYHALDLIFSFLVKDGEEIIMPVPTFAFYHKFEKHRHFVWHKIKYHDHLKLPVTKILSHLNDKTRLIYIVNPNNPLGSVATTNELEIVIKAARTKGALVLIDEAYGEYIDSSVASLVNKYKNLIVLRSFSKIGLSGLKLGVIVSNETKINKIEEIRGDIYNVNKTSIILVDNFLSQPEQINNYVREITETRKKLIDFLAIRKVVVLPSQANFVTAKFFNVDEFCQKILEQGVWIKNLSHYPDSVRWLKSYARITVPAKKDLPRLLRSLEKVMDEMSKN</sequence>
<dbReference type="InterPro" id="IPR015422">
    <property type="entry name" value="PyrdxlP-dep_Trfase_small"/>
</dbReference>
<feature type="domain" description="Aminotransferase class I/classII large" evidence="5">
    <location>
        <begin position="28"/>
        <end position="331"/>
    </location>
</feature>
<evidence type="ECO:0000256" key="3">
    <source>
        <dbReference type="ARBA" id="ARBA00022679"/>
    </source>
</evidence>
<dbReference type="InterPro" id="IPR015424">
    <property type="entry name" value="PyrdxlP-dep_Trfase"/>
</dbReference>
<evidence type="ECO:0000259" key="5">
    <source>
        <dbReference type="Pfam" id="PF00155"/>
    </source>
</evidence>
<dbReference type="PANTHER" id="PTHR42885">
    <property type="entry name" value="HISTIDINOL-PHOSPHATE AMINOTRANSFERASE-RELATED"/>
    <property type="match status" value="1"/>
</dbReference>
<evidence type="ECO:0000313" key="7">
    <source>
        <dbReference type="Proteomes" id="UP000034690"/>
    </source>
</evidence>
<dbReference type="Proteomes" id="UP000034690">
    <property type="component" value="Unassembled WGS sequence"/>
</dbReference>
<dbReference type="InterPro" id="IPR004839">
    <property type="entry name" value="Aminotransferase_I/II_large"/>
</dbReference>
<dbReference type="CDD" id="cd00609">
    <property type="entry name" value="AAT_like"/>
    <property type="match status" value="1"/>
</dbReference>
<dbReference type="AlphaFoldDB" id="A0A0G0NLN6"/>
<dbReference type="GO" id="GO:0030170">
    <property type="term" value="F:pyridoxal phosphate binding"/>
    <property type="evidence" value="ECO:0007669"/>
    <property type="project" value="InterPro"/>
</dbReference>
<comment type="cofactor">
    <cofactor evidence="1">
        <name>pyridoxal 5'-phosphate</name>
        <dbReference type="ChEBI" id="CHEBI:597326"/>
    </cofactor>
</comment>
<dbReference type="InterPro" id="IPR015421">
    <property type="entry name" value="PyrdxlP-dep_Trfase_major"/>
</dbReference>
<keyword evidence="3 6" id="KW-0808">Transferase</keyword>
<dbReference type="EMBL" id="LBWQ01000011">
    <property type="protein sequence ID" value="KKR13701.1"/>
    <property type="molecule type" value="Genomic_DNA"/>
</dbReference>
<reference evidence="6 7" key="1">
    <citation type="journal article" date="2015" name="Nature">
        <title>rRNA introns, odd ribosomes, and small enigmatic genomes across a large radiation of phyla.</title>
        <authorList>
            <person name="Brown C.T."/>
            <person name="Hug L.A."/>
            <person name="Thomas B.C."/>
            <person name="Sharon I."/>
            <person name="Castelle C.J."/>
            <person name="Singh A."/>
            <person name="Wilkins M.J."/>
            <person name="Williams K.H."/>
            <person name="Banfield J.F."/>
        </authorList>
    </citation>
    <scope>NUCLEOTIDE SEQUENCE [LARGE SCALE GENOMIC DNA]</scope>
</reference>
<dbReference type="SUPFAM" id="SSF53383">
    <property type="entry name" value="PLP-dependent transferases"/>
    <property type="match status" value="1"/>
</dbReference>
<dbReference type="Gene3D" id="3.40.640.10">
    <property type="entry name" value="Type I PLP-dependent aspartate aminotransferase-like (Major domain)"/>
    <property type="match status" value="1"/>
</dbReference>
<dbReference type="GO" id="GO:0008483">
    <property type="term" value="F:transaminase activity"/>
    <property type="evidence" value="ECO:0007669"/>
    <property type="project" value="UniProtKB-KW"/>
</dbReference>
<comment type="caution">
    <text evidence="6">The sequence shown here is derived from an EMBL/GenBank/DDBJ whole genome shotgun (WGS) entry which is preliminary data.</text>
</comment>
<protein>
    <submittedName>
        <fullName evidence="6">Histidinol-phosphate aminotransferase</fullName>
    </submittedName>
</protein>
<dbReference type="Pfam" id="PF00155">
    <property type="entry name" value="Aminotran_1_2"/>
    <property type="match status" value="1"/>
</dbReference>
<dbReference type="Gene3D" id="3.90.1150.10">
    <property type="entry name" value="Aspartate Aminotransferase, domain 1"/>
    <property type="match status" value="1"/>
</dbReference>
<evidence type="ECO:0000256" key="1">
    <source>
        <dbReference type="ARBA" id="ARBA00001933"/>
    </source>
</evidence>
<organism evidence="6 7">
    <name type="scientific">Candidatus Woesebacteria bacterium GW2011_GWA1_39_21b</name>
    <dbReference type="NCBI Taxonomy" id="1618551"/>
    <lineage>
        <taxon>Bacteria</taxon>
        <taxon>Candidatus Woeseibacteriota</taxon>
    </lineage>
</organism>
<proteinExistence type="predicted"/>
<evidence type="ECO:0000256" key="2">
    <source>
        <dbReference type="ARBA" id="ARBA00022576"/>
    </source>
</evidence>
<dbReference type="PANTHER" id="PTHR42885:SF2">
    <property type="entry name" value="HISTIDINOL-PHOSPHATE AMINOTRANSFERASE"/>
    <property type="match status" value="1"/>
</dbReference>
<keyword evidence="4" id="KW-0663">Pyridoxal phosphate</keyword>
<evidence type="ECO:0000313" key="6">
    <source>
        <dbReference type="EMBL" id="KKR13701.1"/>
    </source>
</evidence>
<evidence type="ECO:0000256" key="4">
    <source>
        <dbReference type="ARBA" id="ARBA00022898"/>
    </source>
</evidence>
<name>A0A0G0NLN6_9BACT</name>
<accession>A0A0G0NLN6</accession>
<keyword evidence="2 6" id="KW-0032">Aminotransferase</keyword>
<gene>
    <name evidence="6" type="ORF">UT40_C0011G0012</name>
</gene>